<organism evidence="1 2">
    <name type="scientific">Anaeramoeba flamelloides</name>
    <dbReference type="NCBI Taxonomy" id="1746091"/>
    <lineage>
        <taxon>Eukaryota</taxon>
        <taxon>Metamonada</taxon>
        <taxon>Anaeramoebidae</taxon>
        <taxon>Anaeramoeba</taxon>
    </lineage>
</organism>
<name>A0AAV8ACF9_9EUKA</name>
<comment type="caution">
    <text evidence="1">The sequence shown here is derived from an EMBL/GenBank/DDBJ whole genome shotgun (WGS) entry which is preliminary data.</text>
</comment>
<evidence type="ECO:0000313" key="1">
    <source>
        <dbReference type="EMBL" id="KAJ3450540.1"/>
    </source>
</evidence>
<dbReference type="Proteomes" id="UP001146793">
    <property type="component" value="Unassembled WGS sequence"/>
</dbReference>
<evidence type="ECO:0000313" key="2">
    <source>
        <dbReference type="Proteomes" id="UP001146793"/>
    </source>
</evidence>
<proteinExistence type="predicted"/>
<accession>A0AAV8ACF9</accession>
<sequence>MSSVAILSGCVDPRFDLDVEKTILKCESISAVEVFPAHKATPTFEDLNKHDMCVVYSFHFFKDPVALGDLLAKYVTCGKGLLIFSMGALIQGSSVKAALSGQIVDGGFVPLAKGPNLTTKSTLGKTILKGHPILENVETFTGGESVSWRVRAIVSNLESSRLVAEWKDTVPLITEARKGSKFGIVVVLNFNAFSKDVSSISWSREDNHAELLISNSCSYVLKGVLFRKKKNKGKFSQSNKK</sequence>
<gene>
    <name evidence="1" type="ORF">M0812_06723</name>
</gene>
<evidence type="ECO:0008006" key="3">
    <source>
        <dbReference type="Google" id="ProtNLM"/>
    </source>
</evidence>
<protein>
    <recommendedName>
        <fullName evidence="3">Methyltransferase type 11 domain-containing protein</fullName>
    </recommendedName>
</protein>
<reference evidence="1" key="1">
    <citation type="submission" date="2022-08" db="EMBL/GenBank/DDBJ databases">
        <title>Novel sulphate-reducing endosymbionts in the free-living metamonad Anaeramoeba.</title>
        <authorList>
            <person name="Jerlstrom-Hultqvist J."/>
            <person name="Cepicka I."/>
            <person name="Gallot-Lavallee L."/>
            <person name="Salas-Leiva D."/>
            <person name="Curtis B.A."/>
            <person name="Zahonova K."/>
            <person name="Pipaliya S."/>
            <person name="Dacks J."/>
            <person name="Roger A.J."/>
        </authorList>
    </citation>
    <scope>NUCLEOTIDE SEQUENCE</scope>
    <source>
        <strain evidence="1">Busselton2</strain>
    </source>
</reference>
<dbReference type="AlphaFoldDB" id="A0AAV8ACF9"/>
<dbReference type="EMBL" id="JANTQA010000012">
    <property type="protein sequence ID" value="KAJ3450540.1"/>
    <property type="molecule type" value="Genomic_DNA"/>
</dbReference>